<name>A0A6A3G915_9STRA</name>
<gene>
    <name evidence="2" type="ORF">PR001_g34134</name>
</gene>
<dbReference type="AlphaFoldDB" id="A0A6A3G915"/>
<accession>A0A6A3G915</accession>
<proteinExistence type="predicted"/>
<comment type="caution">
    <text evidence="2">The sequence shown here is derived from an EMBL/GenBank/DDBJ whole genome shotgun (WGS) entry which is preliminary data.</text>
</comment>
<feature type="signal peptide" evidence="1">
    <location>
        <begin position="1"/>
        <end position="25"/>
    </location>
</feature>
<evidence type="ECO:0000313" key="2">
    <source>
        <dbReference type="EMBL" id="KAE8950488.1"/>
    </source>
</evidence>
<evidence type="ECO:0000313" key="3">
    <source>
        <dbReference type="Proteomes" id="UP000429607"/>
    </source>
</evidence>
<dbReference type="Proteomes" id="UP000429607">
    <property type="component" value="Unassembled WGS sequence"/>
</dbReference>
<evidence type="ECO:0008006" key="4">
    <source>
        <dbReference type="Google" id="ProtNLM"/>
    </source>
</evidence>
<dbReference type="EMBL" id="QXFV01014004">
    <property type="protein sequence ID" value="KAE8950488.1"/>
    <property type="molecule type" value="Genomic_DNA"/>
</dbReference>
<keyword evidence="1" id="KW-0732">Signal</keyword>
<evidence type="ECO:0000256" key="1">
    <source>
        <dbReference type="SAM" id="SignalP"/>
    </source>
</evidence>
<protein>
    <recommendedName>
        <fullName evidence="4">Secreted protein</fullName>
    </recommendedName>
</protein>
<feature type="chain" id="PRO_5025391237" description="Secreted protein" evidence="1">
    <location>
        <begin position="26"/>
        <end position="104"/>
    </location>
</feature>
<reference evidence="2 3" key="1">
    <citation type="submission" date="2018-09" db="EMBL/GenBank/DDBJ databases">
        <title>Genomic investigation of the strawberry pathogen Phytophthora fragariae indicates pathogenicity is determined by transcriptional variation in three key races.</title>
        <authorList>
            <person name="Adams T.M."/>
            <person name="Armitage A.D."/>
            <person name="Sobczyk M.K."/>
            <person name="Bates H.J."/>
            <person name="Dunwell J.M."/>
            <person name="Nellist C.F."/>
            <person name="Harrison R.J."/>
        </authorList>
    </citation>
    <scope>NUCLEOTIDE SEQUENCE [LARGE SCALE GENOMIC DNA]</scope>
    <source>
        <strain evidence="2 3">SCRP249</strain>
    </source>
</reference>
<sequence>MAGMALVALLTTVLHWFCVLQRCRGWWWRPSSSMASCGYRAARFAVVDGGHGVGGVANDCFALVLCATAVSRLVVASELEHGKLRLSRSKVRGRRWRAWRWWRC</sequence>
<organism evidence="2 3">
    <name type="scientific">Phytophthora rubi</name>
    <dbReference type="NCBI Taxonomy" id="129364"/>
    <lineage>
        <taxon>Eukaryota</taxon>
        <taxon>Sar</taxon>
        <taxon>Stramenopiles</taxon>
        <taxon>Oomycota</taxon>
        <taxon>Peronosporomycetes</taxon>
        <taxon>Peronosporales</taxon>
        <taxon>Peronosporaceae</taxon>
        <taxon>Phytophthora</taxon>
    </lineage>
</organism>